<feature type="coiled-coil region" evidence="2">
    <location>
        <begin position="230"/>
        <end position="257"/>
    </location>
</feature>
<organism evidence="7 8">
    <name type="scientific">Streptomyces yunnanensis</name>
    <dbReference type="NCBI Taxonomy" id="156453"/>
    <lineage>
        <taxon>Bacteria</taxon>
        <taxon>Bacillati</taxon>
        <taxon>Actinomycetota</taxon>
        <taxon>Actinomycetes</taxon>
        <taxon>Kitasatosporales</taxon>
        <taxon>Streptomycetaceae</taxon>
        <taxon>Streptomyces</taxon>
    </lineage>
</organism>
<dbReference type="Gene3D" id="2.180.10.10">
    <property type="entry name" value="RHS repeat-associated core"/>
    <property type="match status" value="4"/>
</dbReference>
<dbReference type="InterPro" id="IPR031325">
    <property type="entry name" value="RHS_repeat"/>
</dbReference>
<dbReference type="Pfam" id="PF20148">
    <property type="entry name" value="DUF6531"/>
    <property type="match status" value="1"/>
</dbReference>
<evidence type="ECO:0000259" key="4">
    <source>
        <dbReference type="Pfam" id="PF20148"/>
    </source>
</evidence>
<evidence type="ECO:0000256" key="3">
    <source>
        <dbReference type="SAM" id="MobiDB-lite"/>
    </source>
</evidence>
<sequence length="1621" mass="176768">MNWLGDGVNKVAEGVGEFTDAVERGAGEAVEFGADKLGDGLEAIGADGAAAKVRAGGDELAGALGAHVDERQLGETEDPKQLVHGDVEKINETVSHLKGFAAAFNRVADGMRKLGSGRGWSGQAADAFREAFEMHPKQWMHAADACDDAYQALKAYAETISWAQGKASEAIEKYRQAQQDRENALHAWKSKVDTYVAQGNSYNAAVERGEDPGPQPTPPGDFVDPGTEGRDAAQDMVKNARSQRDEAAERARNAIRSALAHAPDKPQFTDLASAGLKDGAKAFAIEHMHLAGGIAKAGIETLNLARTVNPLDPYNVAHPFQWASNVSTTLLGLGQSAMHPVEMAKGMLGSGWGSDPVEAYGTLLGNMVGGKGAGGLAKGAVKAGAKDALEGAARNAAKEGGKRTIRDRLRTRWCKTFGGDPIDMATGRMILPQTDISLPGSLPLSFTRTFESSYRTGRWFGRTWMSTLDQRLEIDAEGVILIGEEGNFLLYPHPAVGVPTLPLEGEGAPLSRTPDGDYFLVDPATGIRRYFTTHTENLALLDEISDRHGNHQTFDYTEDGTPTAITHSAGYRLLLTTERTVDGTIDGTIEGARITALHLAGAAPDGSDQLLVTYGYDAFGHLTTVTRPSCDRPLRFTYDDAGRITSWTDTNGSSYTYAYDEADRCTSQGGIAGHLRARYIWGDPDPGTGLRTNRFFNSQDQLTTYQVNDHHQIVATTDTTGATTRTTRDTKHRILTTTDALGRTTRFTYDDEGRPVAVTLPNGTTSTTVHDAHGNPRTVTGPDGATWTHTYDARSLRVATTDPAGATTTYTHDARGNLASVTDALGNTTRITCNAAGLPLAVTDPLGHTTHYARDAFGRTTSVTDPLGATTHLQWTVQGKLAARTDPTGATETWTYDGEGNRLTHTDAVGQTTHFSYTHFDLLSTRTDPDGVRYEFAHDTELRLTQVTNPQGLTWNYTYDGAGRLISESDFDDRVLSYVHDATGQLASRTNGLGEVTTYTRDALGRITEKNAAGLLTTYAHDPAGNLHRATNPDATVTYTRDVLGRVLTESVNDRTMTFTYDILGRRTSRTTPTGHHTTYTYDAAGNRTGMDIAGHPLSFEYDAAGQELTRTIGGTLHLAHTWDPTGRLTSQSLSAAATDPTGTAQAEVQRVLQRTYTYRPDGHLTAIDDSHTGHRTFTLDPAGRVTAVHATDWTETYAYDAAGNQTYAAWPDRHPNASARGERSYEGTCITQAGRVRYEHDELGRVVLRQKTRLSRKPETWRYSWNAEGRLTSVVEPDGTTWRYVYDSCGRRIAKRRLASHASTIVEETTFSWDGPTLVEQSTYASEASKEIVLTWDYEGLLPVTQTERKVSVGGAKEFIQRTFDQRFFAIVTDLVGAPTDLVSLAGNIAWRSKATLWGATSWDAASSAYTPLRFPGQQFDLETQLHYNFDRYYDPCDARYISPDVLGLTPDPNPVAYVGNPLEYSDPLGLFECKTNGSGSSQRQPGGRYGPAVSIDQVKQELGRAGMPVHDYDIEHVPHIDGPSGPAYGNSPHTDGFPDLGIRGRPKIEISDMGLKSMDHAVATIHHEIFHHKHFISTRNNRILWQEEGVLPSNRWGGTEEAAEEYGQRMLEIFKRRRR</sequence>
<dbReference type="Proteomes" id="UP000184388">
    <property type="component" value="Unassembled WGS sequence"/>
</dbReference>
<evidence type="ECO:0000313" key="8">
    <source>
        <dbReference type="Proteomes" id="UP000184388"/>
    </source>
</evidence>
<dbReference type="PANTHER" id="PTHR32305:SF15">
    <property type="entry name" value="PROTEIN RHSA-RELATED"/>
    <property type="match status" value="1"/>
</dbReference>
<dbReference type="Pfam" id="PF21725">
    <property type="entry name" value="T7SS_signal"/>
    <property type="match status" value="1"/>
</dbReference>
<feature type="region of interest" description="Disordered" evidence="3">
    <location>
        <begin position="205"/>
        <end position="230"/>
    </location>
</feature>
<dbReference type="InterPro" id="IPR045351">
    <property type="entry name" value="DUF6531"/>
</dbReference>
<feature type="region of interest" description="Disordered" evidence="3">
    <location>
        <begin position="1524"/>
        <end position="1543"/>
    </location>
</feature>
<dbReference type="Pfam" id="PF25023">
    <property type="entry name" value="TEN_YD-shell"/>
    <property type="match status" value="1"/>
</dbReference>
<feature type="domain" description="Putative T7SS secretion signal" evidence="5">
    <location>
        <begin position="17"/>
        <end position="266"/>
    </location>
</feature>
<dbReference type="PRINTS" id="PR00394">
    <property type="entry name" value="RHSPROTEIN"/>
</dbReference>
<dbReference type="InterPro" id="IPR050708">
    <property type="entry name" value="T6SS_VgrG/RHS"/>
</dbReference>
<evidence type="ECO:0000313" key="7">
    <source>
        <dbReference type="EMBL" id="SHL59324.1"/>
    </source>
</evidence>
<dbReference type="Pfam" id="PF05593">
    <property type="entry name" value="RHS_repeat"/>
    <property type="match status" value="8"/>
</dbReference>
<dbReference type="EMBL" id="FRBK01000005">
    <property type="protein sequence ID" value="SHL59324.1"/>
    <property type="molecule type" value="Genomic_DNA"/>
</dbReference>
<comment type="caution">
    <text evidence="7">The sequence shown here is derived from an EMBL/GenBank/DDBJ whole genome shotgun (WGS) entry which is preliminary data.</text>
</comment>
<proteinExistence type="predicted"/>
<feature type="domain" description="Teneurin-like YD-shell" evidence="6">
    <location>
        <begin position="1175"/>
        <end position="1298"/>
    </location>
</feature>
<dbReference type="NCBIfam" id="TIGR03696">
    <property type="entry name" value="Rhs_assc_core"/>
    <property type="match status" value="1"/>
</dbReference>
<name>A0A9X8MS29_9ACTN</name>
<feature type="region of interest" description="Disordered" evidence="3">
    <location>
        <begin position="761"/>
        <end position="783"/>
    </location>
</feature>
<protein>
    <submittedName>
        <fullName evidence="7">RHS repeat-associated core domain-containing protein</fullName>
    </submittedName>
</protein>
<evidence type="ECO:0000259" key="5">
    <source>
        <dbReference type="Pfam" id="PF21725"/>
    </source>
</evidence>
<dbReference type="NCBIfam" id="TIGR01643">
    <property type="entry name" value="YD_repeat_2x"/>
    <property type="match status" value="15"/>
</dbReference>
<evidence type="ECO:0000259" key="6">
    <source>
        <dbReference type="Pfam" id="PF25023"/>
    </source>
</evidence>
<dbReference type="PANTHER" id="PTHR32305">
    <property type="match status" value="1"/>
</dbReference>
<dbReference type="RefSeq" id="WP_286160243.1">
    <property type="nucleotide sequence ID" value="NZ_FRBK01000005.1"/>
</dbReference>
<feature type="domain" description="DUF6531" evidence="4">
    <location>
        <begin position="419"/>
        <end position="487"/>
    </location>
</feature>
<dbReference type="InterPro" id="IPR056823">
    <property type="entry name" value="TEN-like_YD-shell"/>
</dbReference>
<evidence type="ECO:0000256" key="2">
    <source>
        <dbReference type="SAM" id="Coils"/>
    </source>
</evidence>
<keyword evidence="1" id="KW-0677">Repeat</keyword>
<gene>
    <name evidence="7" type="ORF">SAMN05216268_105193</name>
</gene>
<dbReference type="InterPro" id="IPR006530">
    <property type="entry name" value="YD"/>
</dbReference>
<evidence type="ECO:0000256" key="1">
    <source>
        <dbReference type="ARBA" id="ARBA00022737"/>
    </source>
</evidence>
<accession>A0A9X8MS29</accession>
<dbReference type="InterPro" id="IPR049082">
    <property type="entry name" value="T7SS_signal"/>
</dbReference>
<dbReference type="InterPro" id="IPR022385">
    <property type="entry name" value="Rhs_assc_core"/>
</dbReference>
<reference evidence="8" key="1">
    <citation type="submission" date="2016-11" db="EMBL/GenBank/DDBJ databases">
        <authorList>
            <person name="Jaros S."/>
            <person name="Januszkiewicz K."/>
            <person name="Wedrychowicz H."/>
        </authorList>
    </citation>
    <scope>NUCLEOTIDE SEQUENCE [LARGE SCALE GENOMIC DNA]</scope>
    <source>
        <strain evidence="8">CGMCC 4.3555</strain>
    </source>
</reference>
<keyword evidence="2" id="KW-0175">Coiled coil</keyword>